<evidence type="ECO:0008006" key="3">
    <source>
        <dbReference type="Google" id="ProtNLM"/>
    </source>
</evidence>
<organism evidence="1 2">
    <name type="scientific">Novipirellula herctigrandis</name>
    <dbReference type="NCBI Taxonomy" id="2527986"/>
    <lineage>
        <taxon>Bacteria</taxon>
        <taxon>Pseudomonadati</taxon>
        <taxon>Planctomycetota</taxon>
        <taxon>Planctomycetia</taxon>
        <taxon>Pirellulales</taxon>
        <taxon>Pirellulaceae</taxon>
        <taxon>Novipirellula</taxon>
    </lineage>
</organism>
<reference evidence="1 2" key="1">
    <citation type="submission" date="2019-02" db="EMBL/GenBank/DDBJ databases">
        <title>Deep-cultivation of Planctomycetes and their phenomic and genomic characterization uncovers novel biology.</title>
        <authorList>
            <person name="Wiegand S."/>
            <person name="Jogler M."/>
            <person name="Boedeker C."/>
            <person name="Pinto D."/>
            <person name="Vollmers J."/>
            <person name="Rivas-Marin E."/>
            <person name="Kohn T."/>
            <person name="Peeters S.H."/>
            <person name="Heuer A."/>
            <person name="Rast P."/>
            <person name="Oberbeckmann S."/>
            <person name="Bunk B."/>
            <person name="Jeske O."/>
            <person name="Meyerdierks A."/>
            <person name="Storesund J.E."/>
            <person name="Kallscheuer N."/>
            <person name="Luecker S."/>
            <person name="Lage O.M."/>
            <person name="Pohl T."/>
            <person name="Merkel B.J."/>
            <person name="Hornburger P."/>
            <person name="Mueller R.-W."/>
            <person name="Bruemmer F."/>
            <person name="Labrenz M."/>
            <person name="Spormann A.M."/>
            <person name="Op Den Camp H."/>
            <person name="Overmann J."/>
            <person name="Amann R."/>
            <person name="Jetten M.S.M."/>
            <person name="Mascher T."/>
            <person name="Medema M.H."/>
            <person name="Devos D.P."/>
            <person name="Kaster A.-K."/>
            <person name="Ovreas L."/>
            <person name="Rohde M."/>
            <person name="Galperin M.Y."/>
            <person name="Jogler C."/>
        </authorList>
    </citation>
    <scope>NUCLEOTIDE SEQUENCE [LARGE SCALE GENOMIC DNA]</scope>
    <source>
        <strain evidence="1 2">CA13</strain>
    </source>
</reference>
<evidence type="ECO:0000313" key="1">
    <source>
        <dbReference type="EMBL" id="TWT79082.1"/>
    </source>
</evidence>
<dbReference type="AlphaFoldDB" id="A0A5C5YVK4"/>
<dbReference type="InterPro" id="IPR011989">
    <property type="entry name" value="ARM-like"/>
</dbReference>
<dbReference type="Pfam" id="PF13646">
    <property type="entry name" value="HEAT_2"/>
    <property type="match status" value="1"/>
</dbReference>
<accession>A0A5C5YVK4</accession>
<protein>
    <recommendedName>
        <fullName evidence="3">HEAT repeat protein</fullName>
    </recommendedName>
</protein>
<comment type="caution">
    <text evidence="1">The sequence shown here is derived from an EMBL/GenBank/DDBJ whole genome shotgun (WGS) entry which is preliminary data.</text>
</comment>
<dbReference type="Proteomes" id="UP000315010">
    <property type="component" value="Unassembled WGS sequence"/>
</dbReference>
<dbReference type="OrthoDB" id="284265at2"/>
<dbReference type="InterPro" id="IPR016024">
    <property type="entry name" value="ARM-type_fold"/>
</dbReference>
<sequence>MLDQALEALKTYDWGSDLAPVKAIDEAILSSADDGAARSELEKALAAVLDSDASRDAKDVVCRRLMQIGTAACVPALAKCLTDENLSHMARYALERIQAPEAAKSLRDALDSVSGNLKVGVIGSLGARKDADSAAQLAPLLGDSDTKVARAAAIALGDIQTVTAAKALGTAKPSDESVKIAAVDGSLACAEAMLAEGNKGEAMKLYKGLLANSPAKHVKLAVTRGMLACAGK</sequence>
<keyword evidence="2" id="KW-1185">Reference proteome</keyword>
<proteinExistence type="predicted"/>
<dbReference type="Gene3D" id="1.25.10.10">
    <property type="entry name" value="Leucine-rich Repeat Variant"/>
    <property type="match status" value="1"/>
</dbReference>
<name>A0A5C5YVK4_9BACT</name>
<gene>
    <name evidence="1" type="ORF">CA13_04790</name>
</gene>
<dbReference type="RefSeq" id="WP_146394333.1">
    <property type="nucleotide sequence ID" value="NZ_SJPJ01000001.1"/>
</dbReference>
<dbReference type="SUPFAM" id="SSF48371">
    <property type="entry name" value="ARM repeat"/>
    <property type="match status" value="1"/>
</dbReference>
<evidence type="ECO:0000313" key="2">
    <source>
        <dbReference type="Proteomes" id="UP000315010"/>
    </source>
</evidence>
<dbReference type="EMBL" id="SJPJ01000001">
    <property type="protein sequence ID" value="TWT79082.1"/>
    <property type="molecule type" value="Genomic_DNA"/>
</dbReference>